<evidence type="ECO:0000259" key="1">
    <source>
        <dbReference type="Pfam" id="PF05305"/>
    </source>
</evidence>
<name>A0ABY8VYV1_9MYCO</name>
<gene>
    <name evidence="2" type="ORF">PT015_02910</name>
</gene>
<proteinExistence type="predicted"/>
<evidence type="ECO:0000313" key="2">
    <source>
        <dbReference type="EMBL" id="WIM88471.1"/>
    </source>
</evidence>
<keyword evidence="3" id="KW-1185">Reference proteome</keyword>
<dbReference type="InterPro" id="IPR007969">
    <property type="entry name" value="DUF732"/>
</dbReference>
<organism evidence="2 3">
    <name type="scientific">Candidatus Mycobacterium wuenschmannii</name>
    <dbReference type="NCBI Taxonomy" id="3027808"/>
    <lineage>
        <taxon>Bacteria</taxon>
        <taxon>Bacillati</taxon>
        <taxon>Actinomycetota</taxon>
        <taxon>Actinomycetes</taxon>
        <taxon>Mycobacteriales</taxon>
        <taxon>Mycobacteriaceae</taxon>
        <taxon>Mycobacterium</taxon>
    </lineage>
</organism>
<dbReference type="EMBL" id="CP126981">
    <property type="protein sequence ID" value="WIM88471.1"/>
    <property type="molecule type" value="Genomic_DNA"/>
</dbReference>
<feature type="domain" description="DUF732" evidence="1">
    <location>
        <begin position="60"/>
        <end position="130"/>
    </location>
</feature>
<protein>
    <submittedName>
        <fullName evidence="2">DUF732 domain-containing protein</fullName>
    </submittedName>
</protein>
<dbReference type="Proteomes" id="UP001236585">
    <property type="component" value="Chromosome"/>
</dbReference>
<sequence length="148" mass="15292">MSDLGSTAESMWRFGDRDKDVEVRDDGPMTHLTVRVLGVAALGLVALGPVTSAGADPGLDASFLDALTKAGITIKSETGAIKAGKSACGMMDQGRPEIDVVQLVTRQNPGLDTTRAAQFTAIAASAYCPQHLRRAADSPSPPSPMPAG</sequence>
<dbReference type="Pfam" id="PF05305">
    <property type="entry name" value="DUF732"/>
    <property type="match status" value="1"/>
</dbReference>
<evidence type="ECO:0000313" key="3">
    <source>
        <dbReference type="Proteomes" id="UP001236585"/>
    </source>
</evidence>
<reference evidence="2 3" key="1">
    <citation type="journal article" date="2023" name="Microbiol. Resour. Announc.">
        <title>Complete Genome Sequence of Mycobacterium wuenschmanii, a novel Nontuberculous Mycobacterium Isolated from a captive population of Amazon Milk Frogs.</title>
        <authorList>
            <person name="Hicks J."/>
            <person name="Zeineldin M."/>
            <person name="Ward H."/>
            <person name="Wuenschmann A."/>
            <person name="Camp P."/>
            <person name="Farrell D."/>
            <person name="Lehman K."/>
            <person name="Thacker T."/>
            <person name="Cuthbert E."/>
        </authorList>
    </citation>
    <scope>NUCLEOTIDE SEQUENCE [LARGE SCALE GENOMIC DNA]</scope>
    <source>
        <strain evidence="2 3">Wuenschmanii</strain>
    </source>
</reference>
<dbReference type="RefSeq" id="WP_285188679.1">
    <property type="nucleotide sequence ID" value="NZ_CP126981.1"/>
</dbReference>
<accession>A0ABY8VYV1</accession>